<dbReference type="InterPro" id="IPR036249">
    <property type="entry name" value="Thioredoxin-like_sf"/>
</dbReference>
<dbReference type="OrthoDB" id="4951845at2759"/>
<dbReference type="Gene3D" id="1.20.1050.10">
    <property type="match status" value="1"/>
</dbReference>
<dbReference type="SUPFAM" id="SSF52833">
    <property type="entry name" value="Thioredoxin-like"/>
    <property type="match status" value="1"/>
</dbReference>
<evidence type="ECO:0000313" key="3">
    <source>
        <dbReference type="EMBL" id="KPI39992.1"/>
    </source>
</evidence>
<dbReference type="SUPFAM" id="SSF47616">
    <property type="entry name" value="GST C-terminal domain-like"/>
    <property type="match status" value="1"/>
</dbReference>
<gene>
    <name evidence="3" type="ORF">AB675_11322</name>
</gene>
<comment type="caution">
    <text evidence="3">The sequence shown here is derived from an EMBL/GenBank/DDBJ whole genome shotgun (WGS) entry which is preliminary data.</text>
</comment>
<dbReference type="AlphaFoldDB" id="A0A0N1H966"/>
<name>A0A0N1H966_9EURO</name>
<keyword evidence="4" id="KW-1185">Reference proteome</keyword>
<protein>
    <submittedName>
        <fullName evidence="3">Uncharacterized protein</fullName>
    </submittedName>
</protein>
<evidence type="ECO:0000259" key="1">
    <source>
        <dbReference type="Pfam" id="PF13409"/>
    </source>
</evidence>
<evidence type="ECO:0000313" key="4">
    <source>
        <dbReference type="Proteomes" id="UP000038010"/>
    </source>
</evidence>
<dbReference type="InterPro" id="IPR004045">
    <property type="entry name" value="Glutathione_S-Trfase_N"/>
</dbReference>
<evidence type="ECO:0000259" key="2">
    <source>
        <dbReference type="Pfam" id="PF22041"/>
    </source>
</evidence>
<organism evidence="3 4">
    <name type="scientific">Cyphellophora attinorum</name>
    <dbReference type="NCBI Taxonomy" id="1664694"/>
    <lineage>
        <taxon>Eukaryota</taxon>
        <taxon>Fungi</taxon>
        <taxon>Dikarya</taxon>
        <taxon>Ascomycota</taxon>
        <taxon>Pezizomycotina</taxon>
        <taxon>Eurotiomycetes</taxon>
        <taxon>Chaetothyriomycetidae</taxon>
        <taxon>Chaetothyriales</taxon>
        <taxon>Cyphellophoraceae</taxon>
        <taxon>Cyphellophora</taxon>
    </lineage>
</organism>
<proteinExistence type="predicted"/>
<accession>A0A0N1H966</accession>
<dbReference type="Gene3D" id="3.40.30.10">
    <property type="entry name" value="Glutaredoxin"/>
    <property type="match status" value="1"/>
</dbReference>
<reference evidence="3 4" key="1">
    <citation type="submission" date="2015-06" db="EMBL/GenBank/DDBJ databases">
        <title>Draft genome of the ant-associated black yeast Phialophora attae CBS 131958.</title>
        <authorList>
            <person name="Moreno L.F."/>
            <person name="Stielow B.J."/>
            <person name="de Hoog S."/>
            <person name="Vicente V.A."/>
            <person name="Weiss V.A."/>
            <person name="de Vries M."/>
            <person name="Cruz L.M."/>
            <person name="Souza E.M."/>
        </authorList>
    </citation>
    <scope>NUCLEOTIDE SEQUENCE [LARGE SCALE GENOMIC DNA]</scope>
    <source>
        <strain evidence="3 4">CBS 131958</strain>
    </source>
</reference>
<dbReference type="VEuPathDB" id="FungiDB:AB675_11322"/>
<dbReference type="Pfam" id="PF22041">
    <property type="entry name" value="GST_C_7"/>
    <property type="match status" value="1"/>
</dbReference>
<dbReference type="GeneID" id="28732037"/>
<feature type="domain" description="Glutathione S-transferase UstS-like C-terminal" evidence="2">
    <location>
        <begin position="199"/>
        <end position="273"/>
    </location>
</feature>
<dbReference type="STRING" id="1664694.A0A0N1H966"/>
<dbReference type="Proteomes" id="UP000038010">
    <property type="component" value="Unassembled WGS sequence"/>
</dbReference>
<dbReference type="InterPro" id="IPR036282">
    <property type="entry name" value="Glutathione-S-Trfase_C_sf"/>
</dbReference>
<dbReference type="InterPro" id="IPR054416">
    <property type="entry name" value="GST_UstS-like_C"/>
</dbReference>
<dbReference type="RefSeq" id="XP_017999955.1">
    <property type="nucleotide sequence ID" value="XM_018140157.1"/>
</dbReference>
<sequence length="297" mass="33603">MRRKFEPLPQPLVLYDISSPHTPSSYAPNPSKSRFALLFKRLSFRIEWTDILEIPRVRKSVGLRAGRKLDDGSDFYTLPILRNPNTGVVIGDSFDIALYLDKYWSGRDPLFPEDSTLNGLDYQTPYKHTAFYAPLTDLADREQAAYARFNTEVDTTFSCNLRLFAYNLPTNPETDAEVKALFAKRAHLPSWEVLKITDPEARKKGMQEFEEGVRTLAECYLRNGGKGPFLEGETATYADLIVGGWLNMFSKIMPTAEWEEFKGFHGGVFGKLFGVLIDGQWTKQGPAPGTSEPWVPT</sequence>
<dbReference type="Pfam" id="PF13409">
    <property type="entry name" value="GST_N_2"/>
    <property type="match status" value="1"/>
</dbReference>
<feature type="domain" description="GST N-terminal" evidence="1">
    <location>
        <begin position="28"/>
        <end position="102"/>
    </location>
</feature>
<dbReference type="EMBL" id="LFJN01000013">
    <property type="protein sequence ID" value="KPI39992.1"/>
    <property type="molecule type" value="Genomic_DNA"/>
</dbReference>